<dbReference type="GO" id="GO:0004830">
    <property type="term" value="F:tryptophan-tRNA ligase activity"/>
    <property type="evidence" value="ECO:0007669"/>
    <property type="project" value="UniProtKB-UniRule"/>
</dbReference>
<accession>A0A6N0NVR8</accession>
<comment type="catalytic activity">
    <reaction evidence="8 9">
        <text>tRNA(Trp) + L-tryptophan + ATP = L-tryptophyl-tRNA(Trp) + AMP + diphosphate + H(+)</text>
        <dbReference type="Rhea" id="RHEA:24080"/>
        <dbReference type="Rhea" id="RHEA-COMP:9671"/>
        <dbReference type="Rhea" id="RHEA-COMP:9705"/>
        <dbReference type="ChEBI" id="CHEBI:15378"/>
        <dbReference type="ChEBI" id="CHEBI:30616"/>
        <dbReference type="ChEBI" id="CHEBI:33019"/>
        <dbReference type="ChEBI" id="CHEBI:57912"/>
        <dbReference type="ChEBI" id="CHEBI:78442"/>
        <dbReference type="ChEBI" id="CHEBI:78535"/>
        <dbReference type="ChEBI" id="CHEBI:456215"/>
        <dbReference type="EC" id="6.1.1.2"/>
    </reaction>
</comment>
<dbReference type="FunFam" id="3.40.50.620:FF:000138">
    <property type="entry name" value="Tryptophan--tRNA ligase"/>
    <property type="match status" value="1"/>
</dbReference>
<dbReference type="FunFam" id="1.10.240.10:FF:000007">
    <property type="entry name" value="Tryptophan--tRNA ligase"/>
    <property type="match status" value="1"/>
</dbReference>
<protein>
    <recommendedName>
        <fullName evidence="9">Tryptophan--tRNA ligase</fullName>
        <ecNumber evidence="9">6.1.1.2</ecNumber>
    </recommendedName>
    <alternativeName>
        <fullName evidence="9">Tryptophanyl-tRNA synthetase</fullName>
        <shortName evidence="9">TrpRS</shortName>
    </alternativeName>
</protein>
<comment type="subcellular location">
    <subcellularLocation>
        <location evidence="9">Cytoplasm</location>
    </subcellularLocation>
</comment>
<evidence type="ECO:0000256" key="10">
    <source>
        <dbReference type="RuleBase" id="RU363036"/>
    </source>
</evidence>
<dbReference type="PANTHER" id="PTHR10055">
    <property type="entry name" value="TRYPTOPHANYL-TRNA SYNTHETASE"/>
    <property type="match status" value="1"/>
</dbReference>
<dbReference type="InterPro" id="IPR014729">
    <property type="entry name" value="Rossmann-like_a/b/a_fold"/>
</dbReference>
<dbReference type="Gene3D" id="3.40.50.620">
    <property type="entry name" value="HUPs"/>
    <property type="match status" value="1"/>
</dbReference>
<evidence type="ECO:0000256" key="6">
    <source>
        <dbReference type="ARBA" id="ARBA00022917"/>
    </source>
</evidence>
<dbReference type="InterPro" id="IPR020653">
    <property type="entry name" value="Tryptophan-tRNA-ligase_arc"/>
</dbReference>
<name>A0A6N0NVR8_9CREN</name>
<dbReference type="NCBIfam" id="NF008924">
    <property type="entry name" value="PRK12285.1-1"/>
    <property type="match status" value="1"/>
</dbReference>
<sequence>MAEDNFTVTPWEVKGKVDYDKLIVQFGTQKITDELRKSIESAINDKLHVMLRRNVFFSHRDLDLVLNDYKSGKGFFLYTGRAPSLGMHIGHMIPFLFTAWLQREFGVNVYIEITDDEKFMRNQDYTLEQTRQWAYDNILDIIAAGFDPDKTFIFQDTEYIKNMYTLAIKVAKKLTFSEVRATFGLDVSSNIGIIFYPALQIVPTMFEKKRCLIPAGIDQDPYWRLQRDIAESLGYYKAAQIHSKFLPPLTGPEGKMSSSNPESAIYLVDDPRTVERKIMKYAFSGGQPTIELQRKLGANIDIDVPFQWLYYFFEEDDERIKKIEEDYRTGKMLTGEIKQILAEKLNQFLEKHRERREKAKEMVKDFKYEGKLARSMWEKIHE</sequence>
<dbReference type="HAMAP" id="MF_00140_A">
    <property type="entry name" value="Trp_tRNA_synth_A"/>
    <property type="match status" value="1"/>
</dbReference>
<evidence type="ECO:0000256" key="9">
    <source>
        <dbReference type="HAMAP-Rule" id="MF_00140"/>
    </source>
</evidence>
<evidence type="ECO:0000256" key="11">
    <source>
        <dbReference type="SAM" id="Coils"/>
    </source>
</evidence>
<evidence type="ECO:0000313" key="13">
    <source>
        <dbReference type="Proteomes" id="UP000509301"/>
    </source>
</evidence>
<dbReference type="GO" id="GO:0005524">
    <property type="term" value="F:ATP binding"/>
    <property type="evidence" value="ECO:0007669"/>
    <property type="project" value="UniProtKB-UniRule"/>
</dbReference>
<keyword evidence="4 9" id="KW-0547">Nucleotide-binding</keyword>
<dbReference type="NCBIfam" id="TIGR00233">
    <property type="entry name" value="trpS"/>
    <property type="match status" value="1"/>
</dbReference>
<dbReference type="Proteomes" id="UP000509301">
    <property type="component" value="Chromosome"/>
</dbReference>
<dbReference type="GO" id="GO:0005737">
    <property type="term" value="C:cytoplasm"/>
    <property type="evidence" value="ECO:0007669"/>
    <property type="project" value="UniProtKB-SubCell"/>
</dbReference>
<evidence type="ECO:0000256" key="5">
    <source>
        <dbReference type="ARBA" id="ARBA00022840"/>
    </source>
</evidence>
<reference evidence="12 13" key="1">
    <citation type="submission" date="2020-02" db="EMBL/GenBank/DDBJ databases">
        <title>Comparative genome analysis reveals the metabolism and evolution of the thermophilic archaeal genus Metallosphaera.</title>
        <authorList>
            <person name="Jiang C."/>
        </authorList>
    </citation>
    <scope>NUCLEOTIDE SEQUENCE [LARGE SCALE GENOMIC DNA]</scope>
    <source>
        <strain evidence="12 13">Ric-A</strain>
    </source>
</reference>
<keyword evidence="3 9" id="KW-0436">Ligase</keyword>
<keyword evidence="5 9" id="KW-0067">ATP-binding</keyword>
<organism evidence="12 13">
    <name type="scientific">Metallosphaera tengchongensis</name>
    <dbReference type="NCBI Taxonomy" id="1532350"/>
    <lineage>
        <taxon>Archaea</taxon>
        <taxon>Thermoproteota</taxon>
        <taxon>Thermoprotei</taxon>
        <taxon>Sulfolobales</taxon>
        <taxon>Sulfolobaceae</taxon>
        <taxon>Metallosphaera</taxon>
    </lineage>
</organism>
<dbReference type="Pfam" id="PF00579">
    <property type="entry name" value="tRNA-synt_1b"/>
    <property type="match status" value="1"/>
</dbReference>
<evidence type="ECO:0000256" key="8">
    <source>
        <dbReference type="ARBA" id="ARBA00049929"/>
    </source>
</evidence>
<keyword evidence="13" id="KW-1185">Reference proteome</keyword>
<dbReference type="AlphaFoldDB" id="A0A6N0NVR8"/>
<feature type="short sequence motif" description="'KMSKS' region" evidence="9">
    <location>
        <begin position="255"/>
        <end position="259"/>
    </location>
</feature>
<keyword evidence="7 9" id="KW-0030">Aminoacyl-tRNA synthetase</keyword>
<keyword evidence="6 9" id="KW-0648">Protein biosynthesis</keyword>
<evidence type="ECO:0000256" key="3">
    <source>
        <dbReference type="ARBA" id="ARBA00022598"/>
    </source>
</evidence>
<dbReference type="CDD" id="cd00806">
    <property type="entry name" value="TrpRS_core"/>
    <property type="match status" value="1"/>
</dbReference>
<dbReference type="InterPro" id="IPR002305">
    <property type="entry name" value="aa-tRNA-synth_Ic"/>
</dbReference>
<dbReference type="GO" id="GO:0006436">
    <property type="term" value="P:tryptophanyl-tRNA aminoacylation"/>
    <property type="evidence" value="ECO:0007669"/>
    <property type="project" value="UniProtKB-UniRule"/>
</dbReference>
<evidence type="ECO:0000256" key="7">
    <source>
        <dbReference type="ARBA" id="ARBA00023146"/>
    </source>
</evidence>
<dbReference type="OrthoDB" id="371821at2157"/>
<keyword evidence="2 9" id="KW-0963">Cytoplasm</keyword>
<feature type="short sequence motif" description="'HIGH' region" evidence="9">
    <location>
        <begin position="83"/>
        <end position="91"/>
    </location>
</feature>
<evidence type="ECO:0000256" key="1">
    <source>
        <dbReference type="ARBA" id="ARBA00005594"/>
    </source>
</evidence>
<dbReference type="GeneID" id="55641184"/>
<evidence type="ECO:0000313" key="12">
    <source>
        <dbReference type="EMBL" id="QKQ99748.1"/>
    </source>
</evidence>
<evidence type="ECO:0000256" key="2">
    <source>
        <dbReference type="ARBA" id="ARBA00022490"/>
    </source>
</evidence>
<dbReference type="NCBIfam" id="NF008927">
    <property type="entry name" value="PRK12285.1-4"/>
    <property type="match status" value="1"/>
</dbReference>
<dbReference type="PANTHER" id="PTHR10055:SF1">
    <property type="entry name" value="TRYPTOPHAN--TRNA LIGASE, CYTOPLASMIC"/>
    <property type="match status" value="1"/>
</dbReference>
<dbReference type="SUPFAM" id="SSF52374">
    <property type="entry name" value="Nucleotidylyl transferase"/>
    <property type="match status" value="1"/>
</dbReference>
<dbReference type="InterPro" id="IPR002306">
    <property type="entry name" value="Trp-tRNA-ligase"/>
</dbReference>
<comment type="function">
    <text evidence="9">Catalyzes the attachment of tryptophan to tRNA(Trp).</text>
</comment>
<dbReference type="PRINTS" id="PR01039">
    <property type="entry name" value="TRNASYNTHTRP"/>
</dbReference>
<dbReference type="Gene3D" id="1.10.240.10">
    <property type="entry name" value="Tyrosyl-Transfer RNA Synthetase"/>
    <property type="match status" value="1"/>
</dbReference>
<dbReference type="EMBL" id="CP049074">
    <property type="protein sequence ID" value="QKQ99748.1"/>
    <property type="molecule type" value="Genomic_DNA"/>
</dbReference>
<dbReference type="RefSeq" id="WP_174630018.1">
    <property type="nucleotide sequence ID" value="NZ_CP049074.1"/>
</dbReference>
<gene>
    <name evidence="9" type="primary">trpS</name>
    <name evidence="12" type="ORF">GWK48_04505</name>
</gene>
<feature type="coiled-coil region" evidence="11">
    <location>
        <begin position="342"/>
        <end position="369"/>
    </location>
</feature>
<proteinExistence type="inferred from homology"/>
<keyword evidence="11" id="KW-0175">Coiled coil</keyword>
<evidence type="ECO:0000256" key="4">
    <source>
        <dbReference type="ARBA" id="ARBA00022741"/>
    </source>
</evidence>
<dbReference type="KEGG" id="mten:GWK48_04505"/>
<dbReference type="EC" id="6.1.1.2" evidence="9"/>
<comment type="similarity">
    <text evidence="1 9 10">Belongs to the class-I aminoacyl-tRNA synthetase family.</text>
</comment>